<dbReference type="OrthoDB" id="6241467at2759"/>
<gene>
    <name evidence="1" type="ORF">ECPE_LOCUS2055</name>
</gene>
<evidence type="ECO:0000313" key="1">
    <source>
        <dbReference type="EMBL" id="VDP65279.1"/>
    </source>
</evidence>
<sequence>MSNKSLFKSILHTFGADATQSLSNSALTSKKFLVSFESPESKIPQRENVQEQCAADLISFLDYYRHPIEQNDFVLVPRSSLVSTENLVPNETRFSDSGCFLEPYILAQVVSGFESRGLVRGTNKPNETLKVQILSRDAGVLSEVEASRFSVKPNAALWVPQPIVDRINNSVPFISNPSDMENSQDCHSPADILVVNPSSHVAPFATARLKTTKIPAAYSASELNVLTNKQDWSKDIAVSDLRKTPVCPRSENISFREPIGKSDSPTQYTNTWCDEPVEADQMSEADDGVEVVHYRMFIRQRSMAVSQLSPASGHRPRNGLEALKATIGRKQPAGSYLGRFLERMQAESELVHEYLGALEELTPRAFPGVSVEEIKMQVLD</sequence>
<keyword evidence="2" id="KW-1185">Reference proteome</keyword>
<reference evidence="1 2" key="2">
    <citation type="submission" date="2018-11" db="EMBL/GenBank/DDBJ databases">
        <authorList>
            <consortium name="Pathogen Informatics"/>
        </authorList>
    </citation>
    <scope>NUCLEOTIDE SEQUENCE [LARGE SCALE GENOMIC DNA]</scope>
    <source>
        <strain evidence="1 2">Egypt</strain>
    </source>
</reference>
<reference evidence="3" key="1">
    <citation type="submission" date="2016-06" db="UniProtKB">
        <authorList>
            <consortium name="WormBaseParasite"/>
        </authorList>
    </citation>
    <scope>IDENTIFICATION</scope>
</reference>
<protein>
    <submittedName>
        <fullName evidence="3">SH2 domain-containing protein</fullName>
    </submittedName>
</protein>
<dbReference type="Proteomes" id="UP000272942">
    <property type="component" value="Unassembled WGS sequence"/>
</dbReference>
<evidence type="ECO:0000313" key="2">
    <source>
        <dbReference type="Proteomes" id="UP000272942"/>
    </source>
</evidence>
<accession>A0A183A520</accession>
<dbReference type="WBParaSite" id="ECPE_0000205501-mRNA-1">
    <property type="protein sequence ID" value="ECPE_0000205501-mRNA-1"/>
    <property type="gene ID" value="ECPE_0000205501"/>
</dbReference>
<organism evidence="3">
    <name type="scientific">Echinostoma caproni</name>
    <dbReference type="NCBI Taxonomy" id="27848"/>
    <lineage>
        <taxon>Eukaryota</taxon>
        <taxon>Metazoa</taxon>
        <taxon>Spiralia</taxon>
        <taxon>Lophotrochozoa</taxon>
        <taxon>Platyhelminthes</taxon>
        <taxon>Trematoda</taxon>
        <taxon>Digenea</taxon>
        <taxon>Plagiorchiida</taxon>
        <taxon>Echinostomata</taxon>
        <taxon>Echinostomatoidea</taxon>
        <taxon>Echinostomatidae</taxon>
        <taxon>Echinostoma</taxon>
    </lineage>
</organism>
<dbReference type="AlphaFoldDB" id="A0A183A520"/>
<proteinExistence type="predicted"/>
<name>A0A183A520_9TREM</name>
<dbReference type="EMBL" id="UZAN01039392">
    <property type="protein sequence ID" value="VDP65279.1"/>
    <property type="molecule type" value="Genomic_DNA"/>
</dbReference>
<evidence type="ECO:0000313" key="3">
    <source>
        <dbReference type="WBParaSite" id="ECPE_0000205501-mRNA-1"/>
    </source>
</evidence>